<accession>A0AAD6VL43</accession>
<dbReference type="AlphaFoldDB" id="A0AAD6VL43"/>
<comment type="caution">
    <text evidence="1">The sequence shown here is derived from an EMBL/GenBank/DDBJ whole genome shotgun (WGS) entry which is preliminary data.</text>
</comment>
<keyword evidence="2" id="KW-1185">Reference proteome</keyword>
<name>A0AAD6VL43_9AGAR</name>
<dbReference type="EMBL" id="JARJCW010000022">
    <property type="protein sequence ID" value="KAJ7213153.1"/>
    <property type="molecule type" value="Genomic_DNA"/>
</dbReference>
<evidence type="ECO:0000313" key="2">
    <source>
        <dbReference type="Proteomes" id="UP001219525"/>
    </source>
</evidence>
<dbReference type="Proteomes" id="UP001219525">
    <property type="component" value="Unassembled WGS sequence"/>
</dbReference>
<proteinExistence type="predicted"/>
<organism evidence="1 2">
    <name type="scientific">Mycena pura</name>
    <dbReference type="NCBI Taxonomy" id="153505"/>
    <lineage>
        <taxon>Eukaryota</taxon>
        <taxon>Fungi</taxon>
        <taxon>Dikarya</taxon>
        <taxon>Basidiomycota</taxon>
        <taxon>Agaricomycotina</taxon>
        <taxon>Agaricomycetes</taxon>
        <taxon>Agaricomycetidae</taxon>
        <taxon>Agaricales</taxon>
        <taxon>Marasmiineae</taxon>
        <taxon>Mycenaceae</taxon>
        <taxon>Mycena</taxon>
    </lineage>
</organism>
<gene>
    <name evidence="1" type="ORF">GGX14DRAFT_393343</name>
</gene>
<protein>
    <recommendedName>
        <fullName evidence="3">Retrotransposon Copia-like N-terminal domain-containing protein</fullName>
    </recommendedName>
</protein>
<sequence>MSVNSIPQLSDDKLLDDTNYSSWKDTVHSLIRGKGLIGLQTMKTILEVTGVLLAYWDAVWKKEVEKEGANVTNALTTSTSNVPNSAGGGALKKCTNCGKRRHGAASCYALNGGREGQGPDWYIPPVGKEPRQSFIDAFKAKGSAPTAASTSTPSGVTSPPIVATTSPISTYALFANEADGGGTPSTASRTVADVLHSRRRSQESPAVLMKHFPQLYSQRISL</sequence>
<reference evidence="1" key="1">
    <citation type="submission" date="2023-03" db="EMBL/GenBank/DDBJ databases">
        <title>Massive genome expansion in bonnet fungi (Mycena s.s.) driven by repeated elements and novel gene families across ecological guilds.</title>
        <authorList>
            <consortium name="Lawrence Berkeley National Laboratory"/>
            <person name="Harder C.B."/>
            <person name="Miyauchi S."/>
            <person name="Viragh M."/>
            <person name="Kuo A."/>
            <person name="Thoen E."/>
            <person name="Andreopoulos B."/>
            <person name="Lu D."/>
            <person name="Skrede I."/>
            <person name="Drula E."/>
            <person name="Henrissat B."/>
            <person name="Morin E."/>
            <person name="Kohler A."/>
            <person name="Barry K."/>
            <person name="LaButti K."/>
            <person name="Morin E."/>
            <person name="Salamov A."/>
            <person name="Lipzen A."/>
            <person name="Mereny Z."/>
            <person name="Hegedus B."/>
            <person name="Baldrian P."/>
            <person name="Stursova M."/>
            <person name="Weitz H."/>
            <person name="Taylor A."/>
            <person name="Grigoriev I.V."/>
            <person name="Nagy L.G."/>
            <person name="Martin F."/>
            <person name="Kauserud H."/>
        </authorList>
    </citation>
    <scope>NUCLEOTIDE SEQUENCE</scope>
    <source>
        <strain evidence="1">9144</strain>
    </source>
</reference>
<evidence type="ECO:0008006" key="3">
    <source>
        <dbReference type="Google" id="ProtNLM"/>
    </source>
</evidence>
<evidence type="ECO:0000313" key="1">
    <source>
        <dbReference type="EMBL" id="KAJ7213153.1"/>
    </source>
</evidence>